<dbReference type="InterPro" id="IPR018063">
    <property type="entry name" value="SAM_MeTrfase_RsmI_CS"/>
</dbReference>
<evidence type="ECO:0000256" key="2">
    <source>
        <dbReference type="ARBA" id="ARBA00022552"/>
    </source>
</evidence>
<evidence type="ECO:0000256" key="3">
    <source>
        <dbReference type="ARBA" id="ARBA00022603"/>
    </source>
</evidence>
<dbReference type="Proteomes" id="UP000521032">
    <property type="component" value="Unassembled WGS sequence"/>
</dbReference>
<dbReference type="InterPro" id="IPR014776">
    <property type="entry name" value="4pyrrole_Mease_sub2"/>
</dbReference>
<evidence type="ECO:0000313" key="8">
    <source>
        <dbReference type="EMBL" id="CAD2070518.1"/>
    </source>
</evidence>
<dbReference type="SUPFAM" id="SSF53790">
    <property type="entry name" value="Tetrapyrrole methylase"/>
    <property type="match status" value="1"/>
</dbReference>
<protein>
    <recommendedName>
        <fullName evidence="6">Ribosomal RNA small subunit methyltransferase I</fullName>
        <ecNumber evidence="6">2.1.1.198</ecNumber>
    </recommendedName>
    <alternativeName>
        <fullName evidence="6">16S rRNA 2'-O-ribose C1402 methyltransferase</fullName>
    </alternativeName>
    <alternativeName>
        <fullName evidence="6">rRNA (cytidine-2'-O-)-methyltransferase RsmI</fullName>
    </alternativeName>
</protein>
<dbReference type="Gene3D" id="3.30.950.10">
    <property type="entry name" value="Methyltransferase, Cobalt-precorrin-4 Transmethylase, Domain 2"/>
    <property type="match status" value="1"/>
</dbReference>
<reference evidence="8 9" key="1">
    <citation type="submission" date="2020-07" db="EMBL/GenBank/DDBJ databases">
        <authorList>
            <person name="Criscuolo A."/>
        </authorList>
    </citation>
    <scope>NUCLEOTIDE SEQUENCE [LARGE SCALE GENOMIC DNA]</scope>
    <source>
        <strain evidence="9">CIP 111030</strain>
    </source>
</reference>
<dbReference type="NCBIfam" id="TIGR00096">
    <property type="entry name" value="16S rRNA (cytidine(1402)-2'-O)-methyltransferase"/>
    <property type="match status" value="1"/>
</dbReference>
<dbReference type="FunFam" id="3.40.1010.10:FF:000007">
    <property type="entry name" value="Ribosomal RNA small subunit methyltransferase I"/>
    <property type="match status" value="1"/>
</dbReference>
<comment type="similarity">
    <text evidence="6">Belongs to the methyltransferase superfamily. RsmI family.</text>
</comment>
<keyword evidence="9" id="KW-1185">Reference proteome</keyword>
<dbReference type="Gene3D" id="3.40.1010.10">
    <property type="entry name" value="Cobalt-precorrin-4 Transmethylase, Domain 1"/>
    <property type="match status" value="1"/>
</dbReference>
<dbReference type="EC" id="2.1.1.198" evidence="6"/>
<feature type="domain" description="Tetrapyrrole methylase" evidence="7">
    <location>
        <begin position="3"/>
        <end position="200"/>
    </location>
</feature>
<keyword evidence="2 6" id="KW-0698">rRNA processing</keyword>
<dbReference type="InterPro" id="IPR014777">
    <property type="entry name" value="4pyrrole_Mease_sub1"/>
</dbReference>
<comment type="function">
    <text evidence="6">Catalyzes the 2'-O-methylation of the ribose of cytidine 1402 (C1402) in 16S rRNA.</text>
</comment>
<sequence length="273" mass="31307">MNLYITGTPIGNLDDMSYRQISTLKEVDVILAEDTRVSRKLLNYFEIDTKLVSYHDYNKETATKKIIEEMKTGTTFALVSDAGMPIISDPGFELIQEMQKENLEYTVIPGASAFTMALILSGIPSFEFTYFGFLPKSNQKKREKLEEILYHDKTAVLYESPHRIKNLVQEISEHDPKRIISVSREISKKFEQTLTLKAKEMHEKLGAEMPLKGEFVIVISGYEEKEVEYDADIFAHVESFIEAGMKTKAAIKEVAHLRGMKTQEVYDLYHTKK</sequence>
<dbReference type="GO" id="GO:0005737">
    <property type="term" value="C:cytoplasm"/>
    <property type="evidence" value="ECO:0007669"/>
    <property type="project" value="UniProtKB-SubCell"/>
</dbReference>
<dbReference type="Pfam" id="PF00590">
    <property type="entry name" value="TP_methylase"/>
    <property type="match status" value="1"/>
</dbReference>
<dbReference type="PANTHER" id="PTHR46111">
    <property type="entry name" value="RIBOSOMAL RNA SMALL SUBUNIT METHYLTRANSFERASE I"/>
    <property type="match status" value="1"/>
</dbReference>
<proteinExistence type="inferred from homology"/>
<name>A0A6V7R0C1_9BACL</name>
<dbReference type="RefSeq" id="WP_186084287.1">
    <property type="nucleotide sequence ID" value="NZ_BMDB01000003.1"/>
</dbReference>
<keyword evidence="3 6" id="KW-0489">Methyltransferase</keyword>
<dbReference type="HAMAP" id="MF_01877">
    <property type="entry name" value="16SrRNA_methyltr_I"/>
    <property type="match status" value="1"/>
</dbReference>
<evidence type="ECO:0000256" key="6">
    <source>
        <dbReference type="HAMAP-Rule" id="MF_01877"/>
    </source>
</evidence>
<dbReference type="PROSITE" id="PS01296">
    <property type="entry name" value="RSMI"/>
    <property type="match status" value="1"/>
</dbReference>
<dbReference type="EMBL" id="CAJEWE010000003">
    <property type="protein sequence ID" value="CAD2070518.1"/>
    <property type="molecule type" value="Genomic_DNA"/>
</dbReference>
<evidence type="ECO:0000313" key="9">
    <source>
        <dbReference type="Proteomes" id="UP000521032"/>
    </source>
</evidence>
<keyword evidence="5 6" id="KW-0949">S-adenosyl-L-methionine</keyword>
<evidence type="ECO:0000259" key="7">
    <source>
        <dbReference type="Pfam" id="PF00590"/>
    </source>
</evidence>
<dbReference type="InterPro" id="IPR008189">
    <property type="entry name" value="rRNA_ssu_MeTfrase_I"/>
</dbReference>
<evidence type="ECO:0000256" key="1">
    <source>
        <dbReference type="ARBA" id="ARBA00022490"/>
    </source>
</evidence>
<comment type="subcellular location">
    <subcellularLocation>
        <location evidence="6">Cytoplasm</location>
    </subcellularLocation>
</comment>
<gene>
    <name evidence="6 8" type="primary">rsmI</name>
    <name evidence="8" type="ORF">JEOSCH030_00020</name>
</gene>
<dbReference type="PIRSF" id="PIRSF005917">
    <property type="entry name" value="MTase_YraL"/>
    <property type="match status" value="1"/>
</dbReference>
<keyword evidence="4 6" id="KW-0808">Transferase</keyword>
<dbReference type="InterPro" id="IPR000878">
    <property type="entry name" value="4pyrrol_Mease"/>
</dbReference>
<dbReference type="AlphaFoldDB" id="A0A6V7R0C1"/>
<dbReference type="InterPro" id="IPR035996">
    <property type="entry name" value="4pyrrol_Methylase_sf"/>
</dbReference>
<keyword evidence="1 6" id="KW-0963">Cytoplasm</keyword>
<comment type="caution">
    <text evidence="8">The sequence shown here is derived from an EMBL/GenBank/DDBJ whole genome shotgun (WGS) entry which is preliminary data.</text>
</comment>
<evidence type="ECO:0000256" key="5">
    <source>
        <dbReference type="ARBA" id="ARBA00022691"/>
    </source>
</evidence>
<organism evidence="8 9">
    <name type="scientific">Phocicoccus schoeneichii</name>
    <dbReference type="NCBI Taxonomy" id="1812261"/>
    <lineage>
        <taxon>Bacteria</taxon>
        <taxon>Bacillati</taxon>
        <taxon>Bacillota</taxon>
        <taxon>Bacilli</taxon>
        <taxon>Bacillales</taxon>
        <taxon>Salinicoccaceae</taxon>
        <taxon>Phocicoccus</taxon>
    </lineage>
</organism>
<dbReference type="GO" id="GO:0070677">
    <property type="term" value="F:rRNA (cytosine-2'-O-)-methyltransferase activity"/>
    <property type="evidence" value="ECO:0007669"/>
    <property type="project" value="UniProtKB-UniRule"/>
</dbReference>
<comment type="catalytic activity">
    <reaction evidence="6">
        <text>cytidine(1402) in 16S rRNA + S-adenosyl-L-methionine = 2'-O-methylcytidine(1402) in 16S rRNA + S-adenosyl-L-homocysteine + H(+)</text>
        <dbReference type="Rhea" id="RHEA:42924"/>
        <dbReference type="Rhea" id="RHEA-COMP:10285"/>
        <dbReference type="Rhea" id="RHEA-COMP:10286"/>
        <dbReference type="ChEBI" id="CHEBI:15378"/>
        <dbReference type="ChEBI" id="CHEBI:57856"/>
        <dbReference type="ChEBI" id="CHEBI:59789"/>
        <dbReference type="ChEBI" id="CHEBI:74495"/>
        <dbReference type="ChEBI" id="CHEBI:82748"/>
        <dbReference type="EC" id="2.1.1.198"/>
    </reaction>
</comment>
<dbReference type="CDD" id="cd11648">
    <property type="entry name" value="RsmI"/>
    <property type="match status" value="1"/>
</dbReference>
<evidence type="ECO:0000256" key="4">
    <source>
        <dbReference type="ARBA" id="ARBA00022679"/>
    </source>
</evidence>
<dbReference type="PANTHER" id="PTHR46111:SF1">
    <property type="entry name" value="RIBOSOMAL RNA SMALL SUBUNIT METHYLTRANSFERASE I"/>
    <property type="match status" value="1"/>
</dbReference>
<accession>A0A6V7R0C1</accession>